<dbReference type="GO" id="GO:0070736">
    <property type="term" value="F:protein-glycine ligase activity, initiating"/>
    <property type="evidence" value="ECO:0007669"/>
    <property type="project" value="TreeGrafter"/>
</dbReference>
<dbReference type="InParanoid" id="F4WGI5"/>
<evidence type="ECO:0000256" key="2">
    <source>
        <dbReference type="ARBA" id="ARBA00022741"/>
    </source>
</evidence>
<keyword evidence="6" id="KW-1185">Reference proteome</keyword>
<dbReference type="EMBL" id="GL888135">
    <property type="protein sequence ID" value="EGI66686.1"/>
    <property type="molecule type" value="Genomic_DNA"/>
</dbReference>
<accession>F4WGI5</accession>
<organism evidence="6">
    <name type="scientific">Acromyrmex echinatior</name>
    <name type="common">Panamanian leafcutter ant</name>
    <name type="synonym">Acromyrmex octospinosus echinatior</name>
    <dbReference type="NCBI Taxonomy" id="103372"/>
    <lineage>
        <taxon>Eukaryota</taxon>
        <taxon>Metazoa</taxon>
        <taxon>Ecdysozoa</taxon>
        <taxon>Arthropoda</taxon>
        <taxon>Hexapoda</taxon>
        <taxon>Insecta</taxon>
        <taxon>Pterygota</taxon>
        <taxon>Neoptera</taxon>
        <taxon>Endopterygota</taxon>
        <taxon>Hymenoptera</taxon>
        <taxon>Apocrita</taxon>
        <taxon>Aculeata</taxon>
        <taxon>Formicoidea</taxon>
        <taxon>Formicidae</taxon>
        <taxon>Myrmicinae</taxon>
        <taxon>Acromyrmex</taxon>
    </lineage>
</organism>
<keyword evidence="1" id="KW-0436">Ligase</keyword>
<feature type="region of interest" description="Disordered" evidence="4">
    <location>
        <begin position="157"/>
        <end position="183"/>
    </location>
</feature>
<evidence type="ECO:0000256" key="4">
    <source>
        <dbReference type="SAM" id="MobiDB-lite"/>
    </source>
</evidence>
<proteinExistence type="predicted"/>
<sequence>MAHLLEDAYWLYEENVSDALFPRTYNPSTDQQAFVEDFRLTAAAGVLKWFIRGTTVAEGILVANSEKRRAIPIAKLEFAIDVARSSSPSRHTRTSMAKKGEQPSDEEWNYFLNNHTRFITESVSIAQKHFFGSARSNILSRTITIHICNTAVQEKYDDEKRRRQQWRQEDPEESASSRSVRDQGWDCEKLNEYLK</sequence>
<dbReference type="STRING" id="103372.F4WGI5"/>
<evidence type="ECO:0000313" key="6">
    <source>
        <dbReference type="Proteomes" id="UP000007755"/>
    </source>
</evidence>
<dbReference type="AlphaFoldDB" id="F4WGI5"/>
<keyword evidence="2" id="KW-0547">Nucleotide-binding</keyword>
<dbReference type="GO" id="GO:0015630">
    <property type="term" value="C:microtubule cytoskeleton"/>
    <property type="evidence" value="ECO:0007669"/>
    <property type="project" value="TreeGrafter"/>
</dbReference>
<dbReference type="PANTHER" id="PTHR45870">
    <property type="entry name" value="TUBULIN MONOGLYCYLASE TTLL3"/>
    <property type="match status" value="1"/>
</dbReference>
<name>F4WGI5_ACREC</name>
<evidence type="ECO:0000256" key="3">
    <source>
        <dbReference type="ARBA" id="ARBA00022840"/>
    </source>
</evidence>
<dbReference type="Proteomes" id="UP000007755">
    <property type="component" value="Unassembled WGS sequence"/>
</dbReference>
<dbReference type="InterPro" id="IPR051437">
    <property type="entry name" value="TTLL_monoglycylase"/>
</dbReference>
<dbReference type="PANTHER" id="PTHR45870:SF2">
    <property type="entry name" value="TUBULIN MONOGLYCYLASE TTLL3"/>
    <property type="match status" value="1"/>
</dbReference>
<dbReference type="GO" id="GO:0005524">
    <property type="term" value="F:ATP binding"/>
    <property type="evidence" value="ECO:0007669"/>
    <property type="project" value="UniProtKB-KW"/>
</dbReference>
<keyword evidence="3" id="KW-0067">ATP-binding</keyword>
<gene>
    <name evidence="5" type="ORF">G5I_04764</name>
</gene>
<evidence type="ECO:0000256" key="1">
    <source>
        <dbReference type="ARBA" id="ARBA00022598"/>
    </source>
</evidence>
<evidence type="ECO:0000313" key="5">
    <source>
        <dbReference type="EMBL" id="EGI66686.1"/>
    </source>
</evidence>
<reference evidence="5" key="1">
    <citation type="submission" date="2011-02" db="EMBL/GenBank/DDBJ databases">
        <title>The genome of the leaf-cutting ant Acromyrmex echinatior suggests key adaptations to social evolution and fungus farming.</title>
        <authorList>
            <person name="Nygaard S."/>
            <person name="Zhang G."/>
        </authorList>
    </citation>
    <scope>NUCLEOTIDE SEQUENCE</scope>
</reference>
<protein>
    <submittedName>
        <fullName evidence="5">Uncharacterized protein</fullName>
    </submittedName>
</protein>
<feature type="compositionally biased region" description="Basic and acidic residues" evidence="4">
    <location>
        <begin position="157"/>
        <end position="169"/>
    </location>
</feature>